<accession>A0ABR1JIP2</accession>
<keyword evidence="3" id="KW-1185">Reference proteome</keyword>
<proteinExistence type="predicted"/>
<dbReference type="EMBL" id="JBANRG010000012">
    <property type="protein sequence ID" value="KAK7461867.1"/>
    <property type="molecule type" value="Genomic_DNA"/>
</dbReference>
<evidence type="ECO:0000313" key="3">
    <source>
        <dbReference type="Proteomes" id="UP001498398"/>
    </source>
</evidence>
<reference evidence="2 3" key="1">
    <citation type="submission" date="2024-01" db="EMBL/GenBank/DDBJ databases">
        <title>A draft genome for the cacao thread blight pathogen Marasmiellus scandens.</title>
        <authorList>
            <person name="Baruah I.K."/>
            <person name="Leung J."/>
            <person name="Bukari Y."/>
            <person name="Amoako-Attah I."/>
            <person name="Meinhardt L.W."/>
            <person name="Bailey B.A."/>
            <person name="Cohen S.P."/>
        </authorList>
    </citation>
    <scope>NUCLEOTIDE SEQUENCE [LARGE SCALE GENOMIC DNA]</scope>
    <source>
        <strain evidence="2 3">GH-19</strain>
    </source>
</reference>
<gene>
    <name evidence="2" type="ORF">VKT23_008297</name>
</gene>
<protein>
    <submittedName>
        <fullName evidence="2">Uncharacterized protein</fullName>
    </submittedName>
</protein>
<sequence length="244" mass="27567">MQTGHYNERDSTDRLYEYYYPANPNAPHPPRNINLMAQHITQTWEDEGVFGPKITERVPLPPDPNYILGPSLRLKQYDYDPNHPYFDQPIPQTFTDTFYTLEPCNGSGDSFNWRSVKRTQELPLYGSLKEIEGESLYGTAEELQDESQQQKPPARKKGPPYGNKNWRGGNKANSSSSRGRAVKKEALESALPTDSKKASSSRKKASSASRTSRESTKAGIQQKNHASLKESPLKASYASSHWRT</sequence>
<name>A0ABR1JIP2_9AGAR</name>
<comment type="caution">
    <text evidence="2">The sequence shown here is derived from an EMBL/GenBank/DDBJ whole genome shotgun (WGS) entry which is preliminary data.</text>
</comment>
<evidence type="ECO:0000256" key="1">
    <source>
        <dbReference type="SAM" id="MobiDB-lite"/>
    </source>
</evidence>
<dbReference type="Proteomes" id="UP001498398">
    <property type="component" value="Unassembled WGS sequence"/>
</dbReference>
<feature type="region of interest" description="Disordered" evidence="1">
    <location>
        <begin position="140"/>
        <end position="244"/>
    </location>
</feature>
<organism evidence="2 3">
    <name type="scientific">Marasmiellus scandens</name>
    <dbReference type="NCBI Taxonomy" id="2682957"/>
    <lineage>
        <taxon>Eukaryota</taxon>
        <taxon>Fungi</taxon>
        <taxon>Dikarya</taxon>
        <taxon>Basidiomycota</taxon>
        <taxon>Agaricomycotina</taxon>
        <taxon>Agaricomycetes</taxon>
        <taxon>Agaricomycetidae</taxon>
        <taxon>Agaricales</taxon>
        <taxon>Marasmiineae</taxon>
        <taxon>Omphalotaceae</taxon>
        <taxon>Marasmiellus</taxon>
    </lineage>
</organism>
<evidence type="ECO:0000313" key="2">
    <source>
        <dbReference type="EMBL" id="KAK7461867.1"/>
    </source>
</evidence>